<sequence length="819" mass="93791">MNFLQENSCVQEFTVDYTCIQQSRNDSDITREHANKYIHKNDRRCYSGSRIGVHSKEPEEINCKLIEDIYPSPRVITEPIKIQEIVSIEEDKVEVDETMNWNNYHRLEVIHNFIDKLEYDFPSICTAGVIGKSLEGRDLKILKISNSNASNCAVWLDAGIHAREWIAPAVATYVADYIVRNFNTLPESFTNKDWYFHPVVNPDGYEYSHTKDRMWRKNRAWHGGQCVGVDLNRNFSFGWGGKGSSDEPRNSFFHGPEPFSEPESSAMRDILLHSGIPFKVYITLHSFGQVIIFPFACRDDLCQNYIRLLEGATVMSKAIHETNGNIYKVGISRDVMYRAAGTSNDWSHGAAGIPYCYLIELRSKKHKFKLPKEEIEETGKEILNCITDLMEFVDSYSETHVENVDSELKMKVLAPPSYITQVWEVRLTREGQRYFVKTLDTLGVINIWKEERSTMDIMVEGPKTAQVAGMLHEREIPFAIAIGDVGLLIEREQGSALSKTIRRNSGRIMDWKNYYRLDIIYAFMDQLTSEYPYLCSVQVIGKSVEGRDIRLLKISNGKAGNKGVWLDGSIHPREWISTAVVTFIADRIVRTFHDLPESVTNKDWYILPVLNPDGYEYTHTHDRMWRKNRARYGECVGVDLNRNFSYGWGEKGEEGSSEDPGNIFYRGPKPFSEPETAAVKRVIADEKAEFKVFLSFHSYGEVIIFPWGYTDDPCPDYVELLEGGTAMAKAIHDTNGHTYKVGSTKDLMYYACGTSVDWSYASANIPYSYMVELRGKRHRFLLPKDEILTTATEAFNGVLRLIDFVDLRCRSTQSCVSTK</sequence>
<keyword evidence="2" id="KW-1185">Reference proteome</keyword>
<organism evidence="1 2">
    <name type="scientific">Dendrolimus kikuchii</name>
    <dbReference type="NCBI Taxonomy" id="765133"/>
    <lineage>
        <taxon>Eukaryota</taxon>
        <taxon>Metazoa</taxon>
        <taxon>Ecdysozoa</taxon>
        <taxon>Arthropoda</taxon>
        <taxon>Hexapoda</taxon>
        <taxon>Insecta</taxon>
        <taxon>Pterygota</taxon>
        <taxon>Neoptera</taxon>
        <taxon>Endopterygota</taxon>
        <taxon>Lepidoptera</taxon>
        <taxon>Glossata</taxon>
        <taxon>Ditrysia</taxon>
        <taxon>Bombycoidea</taxon>
        <taxon>Lasiocampidae</taxon>
        <taxon>Dendrolimus</taxon>
    </lineage>
</organism>
<gene>
    <name evidence="1" type="ORF">K1T71_009683</name>
</gene>
<reference evidence="1 2" key="1">
    <citation type="journal article" date="2021" name="Front. Genet.">
        <title>Chromosome-Level Genome Assembly Reveals Significant Gene Expansion in the Toll and IMD Signaling Pathways of Dendrolimus kikuchii.</title>
        <authorList>
            <person name="Zhou J."/>
            <person name="Wu P."/>
            <person name="Xiong Z."/>
            <person name="Liu N."/>
            <person name="Zhao N."/>
            <person name="Ji M."/>
            <person name="Qiu Y."/>
            <person name="Yang B."/>
        </authorList>
    </citation>
    <scope>NUCLEOTIDE SEQUENCE [LARGE SCALE GENOMIC DNA]</scope>
    <source>
        <strain evidence="1">Ann1</strain>
    </source>
</reference>
<name>A0ACC1CT26_9NEOP</name>
<evidence type="ECO:0000313" key="1">
    <source>
        <dbReference type="EMBL" id="KAJ0174575.1"/>
    </source>
</evidence>
<proteinExistence type="predicted"/>
<accession>A0ACC1CT26</accession>
<protein>
    <submittedName>
        <fullName evidence="1">Uncharacterized protein</fullName>
    </submittedName>
</protein>
<dbReference type="EMBL" id="CM034403">
    <property type="protein sequence ID" value="KAJ0174575.1"/>
    <property type="molecule type" value="Genomic_DNA"/>
</dbReference>
<dbReference type="Proteomes" id="UP000824533">
    <property type="component" value="Linkage Group LG17"/>
</dbReference>
<comment type="caution">
    <text evidence="1">The sequence shown here is derived from an EMBL/GenBank/DDBJ whole genome shotgun (WGS) entry which is preliminary data.</text>
</comment>
<evidence type="ECO:0000313" key="2">
    <source>
        <dbReference type="Proteomes" id="UP000824533"/>
    </source>
</evidence>